<dbReference type="HOGENOM" id="CLU_019141_3_0_1"/>
<dbReference type="GO" id="GO:0051118">
    <property type="term" value="F:glucan endo-1,3-alpha-glucosidase activity"/>
    <property type="evidence" value="ECO:0007669"/>
    <property type="project" value="InterPro"/>
</dbReference>
<dbReference type="GeneID" id="19463592"/>
<evidence type="ECO:0008006" key="4">
    <source>
        <dbReference type="Google" id="ProtNLM"/>
    </source>
</evidence>
<evidence type="ECO:0000313" key="3">
    <source>
        <dbReference type="Proteomes" id="UP000016922"/>
    </source>
</evidence>
<name>S3D6W3_GLAL2</name>
<evidence type="ECO:0000256" key="1">
    <source>
        <dbReference type="SAM" id="SignalP"/>
    </source>
</evidence>
<keyword evidence="1" id="KW-0732">Signal</keyword>
<dbReference type="InterPro" id="IPR005197">
    <property type="entry name" value="Glyco_hydro_71"/>
</dbReference>
<keyword evidence="3" id="KW-1185">Reference proteome</keyword>
<organism evidence="2 3">
    <name type="scientific">Glarea lozoyensis (strain ATCC 20868 / MF5171)</name>
    <dbReference type="NCBI Taxonomy" id="1116229"/>
    <lineage>
        <taxon>Eukaryota</taxon>
        <taxon>Fungi</taxon>
        <taxon>Dikarya</taxon>
        <taxon>Ascomycota</taxon>
        <taxon>Pezizomycotina</taxon>
        <taxon>Leotiomycetes</taxon>
        <taxon>Helotiales</taxon>
        <taxon>Helotiaceae</taxon>
        <taxon>Glarea</taxon>
    </lineage>
</organism>
<dbReference type="EMBL" id="KE145369">
    <property type="protein sequence ID" value="EPE27746.1"/>
    <property type="molecule type" value="Genomic_DNA"/>
</dbReference>
<feature type="chain" id="PRO_5004507870" description="Glucan endo-1,3-alpha-glucosidase agn1" evidence="1">
    <location>
        <begin position="23"/>
        <end position="453"/>
    </location>
</feature>
<dbReference type="Gene3D" id="3.20.20.80">
    <property type="entry name" value="Glycosidases"/>
    <property type="match status" value="1"/>
</dbReference>
<evidence type="ECO:0000313" key="2">
    <source>
        <dbReference type="EMBL" id="EPE27746.1"/>
    </source>
</evidence>
<accession>S3D6W3</accession>
<dbReference type="OMA" id="GAIWYKS"/>
<dbReference type="Proteomes" id="UP000016922">
    <property type="component" value="Unassembled WGS sequence"/>
</dbReference>
<dbReference type="RefSeq" id="XP_008085105.1">
    <property type="nucleotide sequence ID" value="XM_008086914.1"/>
</dbReference>
<protein>
    <recommendedName>
        <fullName evidence="4">Glucan endo-1,3-alpha-glucosidase agn1</fullName>
    </recommendedName>
</protein>
<feature type="signal peptide" evidence="1">
    <location>
        <begin position="1"/>
        <end position="22"/>
    </location>
</feature>
<dbReference type="Pfam" id="PF03659">
    <property type="entry name" value="Glyco_hydro_71"/>
    <property type="match status" value="1"/>
</dbReference>
<proteinExistence type="predicted"/>
<dbReference type="KEGG" id="glz:GLAREA_04537"/>
<dbReference type="AlphaFoldDB" id="S3D6W3"/>
<reference evidence="2 3" key="1">
    <citation type="journal article" date="2013" name="BMC Genomics">
        <title>Genomics-driven discovery of the pneumocandin biosynthetic gene cluster in the fungus Glarea lozoyensis.</title>
        <authorList>
            <person name="Chen L."/>
            <person name="Yue Q."/>
            <person name="Zhang X."/>
            <person name="Xiang M."/>
            <person name="Wang C."/>
            <person name="Li S."/>
            <person name="Che Y."/>
            <person name="Ortiz-Lopez F.J."/>
            <person name="Bills G.F."/>
            <person name="Liu X."/>
            <person name="An Z."/>
        </authorList>
    </citation>
    <scope>NUCLEOTIDE SEQUENCE [LARGE SCALE GENOMIC DNA]</scope>
    <source>
        <strain evidence="3">ATCC 20868 / MF5171</strain>
    </source>
</reference>
<sequence length="453" mass="48140">MLPSLFTSSLVALLAMAGRAHSKAVFAHYMMAGATQAHLQQDIDDAMGAGFDGFALNIGDPTGSWMTTPLAQLFKYAETKGFKLFFSMDLYAAANACSGGSSGSCGGPNSYFPLLQKYLGSSAWARGKNGLPMISTFSSAGWEKPEWTAWRATLAGQMYFIPDFDETEGYYQAATGWWDYWGSNVEGVFSWDSAWPSGIAGSLSEGDISVDKTVMAGASARGKGYMMPVSSLQYKNAYGGNWYRAGNLNLPTRMKNILDMATPPEYVEFITWNDGPESHYIGNIWPEANGDEAAGKYASQASAPHKAWLPVISSFITAYKSSLPSTSAVPPSSAAAVGAMWYSTILKTASCPSDTKPGGFSLAKDQINWSIVLPKNANGYTVSFTSGSTQLASANLVPGFNYGATSTIKAGAQKMVLKDGSGKTLLTAASTRDVSSGCPDGIYNLNPQVVGLK</sequence>
<dbReference type="CDD" id="cd11577">
    <property type="entry name" value="GH71"/>
    <property type="match status" value="1"/>
</dbReference>
<dbReference type="eggNOG" id="ENOG502SICX">
    <property type="taxonomic scope" value="Eukaryota"/>
</dbReference>
<dbReference type="OrthoDB" id="3257981at2759"/>
<gene>
    <name evidence="2" type="ORF">GLAREA_04537</name>
</gene>